<dbReference type="PANTHER" id="PTHR42715">
    <property type="entry name" value="BETA-GLUCOSIDASE"/>
    <property type="match status" value="1"/>
</dbReference>
<keyword evidence="10" id="KW-0119">Carbohydrate metabolism</keyword>
<dbReference type="Pfam" id="PF14310">
    <property type="entry name" value="Fn3-like"/>
    <property type="match status" value="1"/>
</dbReference>
<dbReference type="SUPFAM" id="SSF51445">
    <property type="entry name" value="(Trans)glycosidases"/>
    <property type="match status" value="1"/>
</dbReference>
<dbReference type="PANTHER" id="PTHR42715:SF12">
    <property type="entry name" value="BETA-GLUCOSIDASE G-RELATED"/>
    <property type="match status" value="1"/>
</dbReference>
<dbReference type="InterPro" id="IPR036962">
    <property type="entry name" value="Glyco_hydro_3_N_sf"/>
</dbReference>
<dbReference type="OrthoDB" id="416222at2759"/>
<evidence type="ECO:0000256" key="9">
    <source>
        <dbReference type="ARBA" id="ARBA00023180"/>
    </source>
</evidence>
<evidence type="ECO:0000256" key="2">
    <source>
        <dbReference type="ARBA" id="ARBA00004613"/>
    </source>
</evidence>
<comment type="similarity">
    <text evidence="4">Belongs to the glycosyl hydrolase 3 family.</text>
</comment>
<dbReference type="AlphaFoldDB" id="A0A5N5CZR5"/>
<comment type="caution">
    <text evidence="19">The sequence shown here is derived from an EMBL/GenBank/DDBJ whole genome shotgun (WGS) entry which is preliminary data.</text>
</comment>
<evidence type="ECO:0000256" key="11">
    <source>
        <dbReference type="ARBA" id="ARBA00023295"/>
    </source>
</evidence>
<evidence type="ECO:0000256" key="14">
    <source>
        <dbReference type="ARBA" id="ARBA00039579"/>
    </source>
</evidence>
<dbReference type="Gene3D" id="3.40.50.1700">
    <property type="entry name" value="Glycoside hydrolase family 3 C-terminal domain"/>
    <property type="match status" value="1"/>
</dbReference>
<evidence type="ECO:0000256" key="10">
    <source>
        <dbReference type="ARBA" id="ARBA00023277"/>
    </source>
</evidence>
<sequence length="631" mass="68502">MKYTVKGTQEEGVQACAKHFIGNEQETQRSNVIYPDGTEVAAISSNIDDRTLHELYLPPFADAVKAGVATVMCGYNRLNQTYTCQNSKLLNGILKEELGFLGYVVSDFYATHDGVPAIEAGLDMNMPGPWDGMTAAMTYLGGNNASLWGQNLTTSVGNGSLSEERLDDMIRRIMTPYFHLGQNEGFPSVDPSGYFITAVTAGYIQTSRGAPPARDVRGDHAKLIRRIGAEATVLLKNVNSTLPLKTPLSIGVFGNDAGLPADGMYVLGDDPPYPGVPRSGYEMGTLSVGGGSGSGRSTYVVSPLNAIMARAKNFGGRVQYILDNALIAKGDFSTLYPTPEVCLVFLKTWCGEGTDRASFENDWNSTLVVERVASHCPNTVVVTHSAGVNTMPWAENENVTAILAAHYPGQESGNSIVDVLFGDINPSGRLPYTIPRREADYALPITNMTGDQSRNASAWQSDFTEGLYIDYRHFDAKNITPLYDFGYGLSYTTFEIVGTPSADLLQKELPPFPPSSHVEPGGNPRLWDEVLEVQTVVRNAGSVAGATVVQLYLGFPMDTVPSETPSNLLKGFEKVHLKPGESEKVSFMLLRRDVSFWNVTAQNWQIPQGEIRLNVGFSSRDKRGAVSVALL</sequence>
<dbReference type="SUPFAM" id="SSF52279">
    <property type="entry name" value="Beta-D-glucan exohydrolase, C-terminal domain"/>
    <property type="match status" value="1"/>
</dbReference>
<evidence type="ECO:0000259" key="18">
    <source>
        <dbReference type="SMART" id="SM01217"/>
    </source>
</evidence>
<feature type="domain" description="Fibronectin type III-like" evidence="18">
    <location>
        <begin position="547"/>
        <end position="619"/>
    </location>
</feature>
<dbReference type="SMART" id="SM01217">
    <property type="entry name" value="Fn3_like"/>
    <property type="match status" value="1"/>
</dbReference>
<dbReference type="EC" id="3.2.1.21" evidence="5"/>
<dbReference type="GO" id="GO:0005576">
    <property type="term" value="C:extracellular region"/>
    <property type="evidence" value="ECO:0007669"/>
    <property type="project" value="UniProtKB-SubCell"/>
</dbReference>
<evidence type="ECO:0000256" key="8">
    <source>
        <dbReference type="ARBA" id="ARBA00022801"/>
    </source>
</evidence>
<dbReference type="InterPro" id="IPR001764">
    <property type="entry name" value="Glyco_hydro_3_N"/>
</dbReference>
<evidence type="ECO:0000313" key="20">
    <source>
        <dbReference type="Proteomes" id="UP000325902"/>
    </source>
</evidence>
<evidence type="ECO:0000256" key="13">
    <source>
        <dbReference type="ARBA" id="ARBA00024983"/>
    </source>
</evidence>
<evidence type="ECO:0000256" key="3">
    <source>
        <dbReference type="ARBA" id="ARBA00004987"/>
    </source>
</evidence>
<evidence type="ECO:0000256" key="16">
    <source>
        <dbReference type="ARBA" id="ARBA00041601"/>
    </source>
</evidence>
<keyword evidence="6" id="KW-0964">Secreted</keyword>
<dbReference type="GO" id="GO:0008422">
    <property type="term" value="F:beta-glucosidase activity"/>
    <property type="evidence" value="ECO:0007669"/>
    <property type="project" value="UniProtKB-EC"/>
</dbReference>
<keyword evidence="7" id="KW-0732">Signal</keyword>
<organism evidence="19 20">
    <name type="scientific">Lasiodiplodia theobromae</name>
    <dbReference type="NCBI Taxonomy" id="45133"/>
    <lineage>
        <taxon>Eukaryota</taxon>
        <taxon>Fungi</taxon>
        <taxon>Dikarya</taxon>
        <taxon>Ascomycota</taxon>
        <taxon>Pezizomycotina</taxon>
        <taxon>Dothideomycetes</taxon>
        <taxon>Dothideomycetes incertae sedis</taxon>
        <taxon>Botryosphaeriales</taxon>
        <taxon>Botryosphaeriaceae</taxon>
        <taxon>Lasiodiplodia</taxon>
    </lineage>
</organism>
<gene>
    <name evidence="19" type="primary">bglG_0</name>
    <name evidence="19" type="ORF">DBV05_g10455</name>
</gene>
<keyword evidence="20" id="KW-1185">Reference proteome</keyword>
<dbReference type="InterPro" id="IPR050288">
    <property type="entry name" value="Cellulose_deg_GH3"/>
</dbReference>
<dbReference type="InterPro" id="IPR017853">
    <property type="entry name" value="GH"/>
</dbReference>
<keyword evidence="8" id="KW-0378">Hydrolase</keyword>
<dbReference type="InterPro" id="IPR002772">
    <property type="entry name" value="Glyco_hydro_3_C"/>
</dbReference>
<dbReference type="EMBL" id="VCHE01000118">
    <property type="protein sequence ID" value="KAB2570890.1"/>
    <property type="molecule type" value="Genomic_DNA"/>
</dbReference>
<protein>
    <recommendedName>
        <fullName evidence="14">Probable beta-glucosidase G</fullName>
        <ecNumber evidence="5">3.2.1.21</ecNumber>
    </recommendedName>
    <alternativeName>
        <fullName evidence="15">Beta-D-glucoside glucohydrolase G</fullName>
    </alternativeName>
    <alternativeName>
        <fullName evidence="16">Cellobiase G</fullName>
    </alternativeName>
    <alternativeName>
        <fullName evidence="17">Gentiobiase G</fullName>
    </alternativeName>
</protein>
<dbReference type="Gene3D" id="2.60.40.10">
    <property type="entry name" value="Immunoglobulins"/>
    <property type="match status" value="1"/>
</dbReference>
<accession>A0A5N5CZR5</accession>
<evidence type="ECO:0000256" key="6">
    <source>
        <dbReference type="ARBA" id="ARBA00022525"/>
    </source>
</evidence>
<evidence type="ECO:0000256" key="7">
    <source>
        <dbReference type="ARBA" id="ARBA00022729"/>
    </source>
</evidence>
<keyword evidence="12" id="KW-0624">Polysaccharide degradation</keyword>
<dbReference type="Pfam" id="PF01915">
    <property type="entry name" value="Glyco_hydro_3_C"/>
    <property type="match status" value="1"/>
</dbReference>
<keyword evidence="9" id="KW-0325">Glycoprotein</keyword>
<dbReference type="Gene3D" id="3.20.20.300">
    <property type="entry name" value="Glycoside hydrolase, family 3, N-terminal domain"/>
    <property type="match status" value="1"/>
</dbReference>
<reference evidence="19 20" key="1">
    <citation type="journal article" date="2019" name="Sci. Rep.">
        <title>A multi-omics analysis of the grapevine pathogen Lasiodiplodia theobromae reveals that temperature affects the expression of virulence- and pathogenicity-related genes.</title>
        <authorList>
            <person name="Felix C."/>
            <person name="Meneses R."/>
            <person name="Goncalves M.F.M."/>
            <person name="Tilleman L."/>
            <person name="Duarte A.S."/>
            <person name="Jorrin-Novo J.V."/>
            <person name="Van de Peer Y."/>
            <person name="Deforce D."/>
            <person name="Van Nieuwerburgh F."/>
            <person name="Esteves A.C."/>
            <person name="Alves A."/>
        </authorList>
    </citation>
    <scope>NUCLEOTIDE SEQUENCE [LARGE SCALE GENOMIC DNA]</scope>
    <source>
        <strain evidence="19 20">LA-SOL3</strain>
    </source>
</reference>
<comment type="subcellular location">
    <subcellularLocation>
        <location evidence="2">Secreted</location>
    </subcellularLocation>
</comment>
<proteinExistence type="inferred from homology"/>
<dbReference type="InterPro" id="IPR026891">
    <property type="entry name" value="Fn3-like"/>
</dbReference>
<dbReference type="Proteomes" id="UP000325902">
    <property type="component" value="Unassembled WGS sequence"/>
</dbReference>
<dbReference type="Pfam" id="PF00933">
    <property type="entry name" value="Glyco_hydro_3"/>
    <property type="match status" value="1"/>
</dbReference>
<name>A0A5N5CZR5_9PEZI</name>
<evidence type="ECO:0000256" key="12">
    <source>
        <dbReference type="ARBA" id="ARBA00023326"/>
    </source>
</evidence>
<comment type="pathway">
    <text evidence="3">Glycan metabolism; cellulose degradation.</text>
</comment>
<evidence type="ECO:0000256" key="4">
    <source>
        <dbReference type="ARBA" id="ARBA00005336"/>
    </source>
</evidence>
<evidence type="ECO:0000256" key="17">
    <source>
        <dbReference type="ARBA" id="ARBA00041808"/>
    </source>
</evidence>
<dbReference type="PRINTS" id="PR00133">
    <property type="entry name" value="GLHYDRLASE3"/>
</dbReference>
<dbReference type="InterPro" id="IPR013783">
    <property type="entry name" value="Ig-like_fold"/>
</dbReference>
<evidence type="ECO:0000256" key="5">
    <source>
        <dbReference type="ARBA" id="ARBA00012744"/>
    </source>
</evidence>
<comment type="function">
    <text evidence="13">Beta-glucosidases are one of a number of cellulolytic enzymes involved in the degradation of cellulosic biomass. Catalyzes the last step releasing glucose from the inhibitory cellobiose.</text>
</comment>
<evidence type="ECO:0000256" key="1">
    <source>
        <dbReference type="ARBA" id="ARBA00000448"/>
    </source>
</evidence>
<evidence type="ECO:0000313" key="19">
    <source>
        <dbReference type="EMBL" id="KAB2570890.1"/>
    </source>
</evidence>
<keyword evidence="11" id="KW-0326">Glycosidase</keyword>
<evidence type="ECO:0000256" key="15">
    <source>
        <dbReference type="ARBA" id="ARBA00041276"/>
    </source>
</evidence>
<comment type="catalytic activity">
    <reaction evidence="1">
        <text>Hydrolysis of terminal, non-reducing beta-D-glucosyl residues with release of beta-D-glucose.</text>
        <dbReference type="EC" id="3.2.1.21"/>
    </reaction>
</comment>
<dbReference type="GO" id="GO:0009251">
    <property type="term" value="P:glucan catabolic process"/>
    <property type="evidence" value="ECO:0007669"/>
    <property type="project" value="TreeGrafter"/>
</dbReference>
<dbReference type="InterPro" id="IPR036881">
    <property type="entry name" value="Glyco_hydro_3_C_sf"/>
</dbReference>